<comment type="caution">
    <text evidence="11">The sequence shown here is derived from an EMBL/GenBank/DDBJ whole genome shotgun (WGS) entry which is preliminary data.</text>
</comment>
<dbReference type="InterPro" id="IPR002934">
    <property type="entry name" value="Polymerase_NTP_transf_dom"/>
</dbReference>
<evidence type="ECO:0000256" key="9">
    <source>
        <dbReference type="ARBA" id="ARBA00038276"/>
    </source>
</evidence>
<dbReference type="SUPFAM" id="SSF81301">
    <property type="entry name" value="Nucleotidyltransferase"/>
    <property type="match status" value="1"/>
</dbReference>
<dbReference type="PANTHER" id="PTHR33571:SF12">
    <property type="entry name" value="BSL3053 PROTEIN"/>
    <property type="match status" value="1"/>
</dbReference>
<keyword evidence="8" id="KW-0460">Magnesium</keyword>
<name>A0A9D6V038_9BACT</name>
<evidence type="ECO:0000256" key="3">
    <source>
        <dbReference type="ARBA" id="ARBA00022679"/>
    </source>
</evidence>
<keyword evidence="7" id="KW-0067">ATP-binding</keyword>
<dbReference type="InterPro" id="IPR052038">
    <property type="entry name" value="Type-VII_TA_antitoxin"/>
</dbReference>
<reference evidence="11" key="1">
    <citation type="submission" date="2020-07" db="EMBL/GenBank/DDBJ databases">
        <title>Huge and variable diversity of episymbiotic CPR bacteria and DPANN archaea in groundwater ecosystems.</title>
        <authorList>
            <person name="He C.Y."/>
            <person name="Keren R."/>
            <person name="Whittaker M."/>
            <person name="Farag I.F."/>
            <person name="Doudna J."/>
            <person name="Cate J.H.D."/>
            <person name="Banfield J.F."/>
        </authorList>
    </citation>
    <scope>NUCLEOTIDE SEQUENCE</scope>
    <source>
        <strain evidence="11">NC_groundwater_1664_Pr3_B-0.1um_52_9</strain>
    </source>
</reference>
<evidence type="ECO:0000256" key="7">
    <source>
        <dbReference type="ARBA" id="ARBA00022840"/>
    </source>
</evidence>
<dbReference type="InterPro" id="IPR043519">
    <property type="entry name" value="NT_sf"/>
</dbReference>
<evidence type="ECO:0000256" key="8">
    <source>
        <dbReference type="ARBA" id="ARBA00022842"/>
    </source>
</evidence>
<feature type="domain" description="Polymerase nucleotidyl transferase" evidence="10">
    <location>
        <begin position="19"/>
        <end position="94"/>
    </location>
</feature>
<evidence type="ECO:0000256" key="4">
    <source>
        <dbReference type="ARBA" id="ARBA00022695"/>
    </source>
</evidence>
<keyword evidence="6" id="KW-0547">Nucleotide-binding</keyword>
<keyword evidence="3" id="KW-0808">Transferase</keyword>
<evidence type="ECO:0000256" key="5">
    <source>
        <dbReference type="ARBA" id="ARBA00022723"/>
    </source>
</evidence>
<proteinExistence type="inferred from homology"/>
<dbReference type="GO" id="GO:0046872">
    <property type="term" value="F:metal ion binding"/>
    <property type="evidence" value="ECO:0007669"/>
    <property type="project" value="UniProtKB-KW"/>
</dbReference>
<keyword evidence="2" id="KW-1277">Toxin-antitoxin system</keyword>
<dbReference type="CDD" id="cd05403">
    <property type="entry name" value="NT_KNTase_like"/>
    <property type="match status" value="1"/>
</dbReference>
<keyword evidence="4" id="KW-0548">Nucleotidyltransferase</keyword>
<dbReference type="AlphaFoldDB" id="A0A9D6V038"/>
<evidence type="ECO:0000256" key="6">
    <source>
        <dbReference type="ARBA" id="ARBA00022741"/>
    </source>
</evidence>
<dbReference type="Gene3D" id="3.30.460.10">
    <property type="entry name" value="Beta Polymerase, domain 2"/>
    <property type="match status" value="1"/>
</dbReference>
<evidence type="ECO:0000256" key="1">
    <source>
        <dbReference type="ARBA" id="ARBA00001946"/>
    </source>
</evidence>
<dbReference type="EMBL" id="JACRDE010000223">
    <property type="protein sequence ID" value="MBI5249458.1"/>
    <property type="molecule type" value="Genomic_DNA"/>
</dbReference>
<evidence type="ECO:0000313" key="12">
    <source>
        <dbReference type="Proteomes" id="UP000807825"/>
    </source>
</evidence>
<evidence type="ECO:0000256" key="2">
    <source>
        <dbReference type="ARBA" id="ARBA00022649"/>
    </source>
</evidence>
<comment type="similarity">
    <text evidence="9">Belongs to the MntA antitoxin family.</text>
</comment>
<dbReference type="GO" id="GO:0016779">
    <property type="term" value="F:nucleotidyltransferase activity"/>
    <property type="evidence" value="ECO:0007669"/>
    <property type="project" value="UniProtKB-KW"/>
</dbReference>
<dbReference type="PANTHER" id="PTHR33571">
    <property type="entry name" value="SSL8005 PROTEIN"/>
    <property type="match status" value="1"/>
</dbReference>
<gene>
    <name evidence="11" type="ORF">HY912_08185</name>
</gene>
<keyword evidence="5" id="KW-0479">Metal-binding</keyword>
<accession>A0A9D6V038</accession>
<dbReference type="Proteomes" id="UP000807825">
    <property type="component" value="Unassembled WGS sequence"/>
</dbReference>
<evidence type="ECO:0000259" key="10">
    <source>
        <dbReference type="Pfam" id="PF01909"/>
    </source>
</evidence>
<sequence>MEIEQLIKEKREEILKIAFRHGAKNIRLFGSVARGEAGESSDIDILVEVGENPSPWFPGGLIADLEELLGRRVHVVTVGALHSYIRDRVLQEAVPL</sequence>
<evidence type="ECO:0000313" key="11">
    <source>
        <dbReference type="EMBL" id="MBI5249458.1"/>
    </source>
</evidence>
<organism evidence="11 12">
    <name type="scientific">Desulfomonile tiedjei</name>
    <dbReference type="NCBI Taxonomy" id="2358"/>
    <lineage>
        <taxon>Bacteria</taxon>
        <taxon>Pseudomonadati</taxon>
        <taxon>Thermodesulfobacteriota</taxon>
        <taxon>Desulfomonilia</taxon>
        <taxon>Desulfomonilales</taxon>
        <taxon>Desulfomonilaceae</taxon>
        <taxon>Desulfomonile</taxon>
    </lineage>
</organism>
<dbReference type="GO" id="GO:0005524">
    <property type="term" value="F:ATP binding"/>
    <property type="evidence" value="ECO:0007669"/>
    <property type="project" value="UniProtKB-KW"/>
</dbReference>
<protein>
    <submittedName>
        <fullName evidence="11">Nucleotidyltransferase family protein</fullName>
    </submittedName>
</protein>
<comment type="cofactor">
    <cofactor evidence="1">
        <name>Mg(2+)</name>
        <dbReference type="ChEBI" id="CHEBI:18420"/>
    </cofactor>
</comment>
<dbReference type="Pfam" id="PF01909">
    <property type="entry name" value="NTP_transf_2"/>
    <property type="match status" value="1"/>
</dbReference>